<dbReference type="GO" id="GO:0031106">
    <property type="term" value="P:septin ring organization"/>
    <property type="evidence" value="ECO:0007669"/>
    <property type="project" value="TreeGrafter"/>
</dbReference>
<dbReference type="PANTHER" id="PTHR21538:SF19">
    <property type="entry name" value="RHOTEKIN"/>
    <property type="match status" value="1"/>
</dbReference>
<name>A0A667YTX4_9TELE</name>
<dbReference type="Proteomes" id="UP000472263">
    <property type="component" value="Chromosome 12"/>
</dbReference>
<dbReference type="InterPro" id="IPR051364">
    <property type="entry name" value="Cytokinesis/Rho-signaling"/>
</dbReference>
<dbReference type="GO" id="GO:0000281">
    <property type="term" value="P:mitotic cytokinesis"/>
    <property type="evidence" value="ECO:0007669"/>
    <property type="project" value="TreeGrafter"/>
</dbReference>
<protein>
    <submittedName>
        <fullName evidence="2">Rhotekin b</fullName>
    </submittedName>
</protein>
<reference evidence="2" key="2">
    <citation type="submission" date="2025-08" db="UniProtKB">
        <authorList>
            <consortium name="Ensembl"/>
        </authorList>
    </citation>
    <scope>IDENTIFICATION</scope>
</reference>
<feature type="domain" description="PH" evidence="1">
    <location>
        <begin position="71"/>
        <end position="176"/>
    </location>
</feature>
<evidence type="ECO:0000313" key="3">
    <source>
        <dbReference type="Proteomes" id="UP000472263"/>
    </source>
</evidence>
<dbReference type="GO" id="GO:0005826">
    <property type="term" value="C:actomyosin contractile ring"/>
    <property type="evidence" value="ECO:0007669"/>
    <property type="project" value="TreeGrafter"/>
</dbReference>
<dbReference type="Pfam" id="PF00169">
    <property type="entry name" value="PH"/>
    <property type="match status" value="1"/>
</dbReference>
<reference evidence="2" key="3">
    <citation type="submission" date="2025-09" db="UniProtKB">
        <authorList>
            <consortium name="Ensembl"/>
        </authorList>
    </citation>
    <scope>IDENTIFICATION</scope>
</reference>
<dbReference type="InterPro" id="IPR001849">
    <property type="entry name" value="PH_domain"/>
</dbReference>
<dbReference type="PROSITE" id="PS50003">
    <property type="entry name" value="PH_DOMAIN"/>
    <property type="match status" value="1"/>
</dbReference>
<dbReference type="Gene3D" id="2.30.29.30">
    <property type="entry name" value="Pleckstrin-homology domain (PH domain)/Phosphotyrosine-binding domain (PTB)"/>
    <property type="match status" value="1"/>
</dbReference>
<dbReference type="InterPro" id="IPR011993">
    <property type="entry name" value="PH-like_dom_sf"/>
</dbReference>
<dbReference type="AlphaFoldDB" id="A0A667YTX4"/>
<dbReference type="GO" id="GO:0000915">
    <property type="term" value="P:actomyosin contractile ring assembly"/>
    <property type="evidence" value="ECO:0007669"/>
    <property type="project" value="TreeGrafter"/>
</dbReference>
<dbReference type="Ensembl" id="ENSMMDT00005034784.1">
    <property type="protein sequence ID" value="ENSMMDP00005034040.1"/>
    <property type="gene ID" value="ENSMMDG00005016021.1"/>
</dbReference>
<organism evidence="2 3">
    <name type="scientific">Myripristis murdjan</name>
    <name type="common">pinecone soldierfish</name>
    <dbReference type="NCBI Taxonomy" id="586833"/>
    <lineage>
        <taxon>Eukaryota</taxon>
        <taxon>Metazoa</taxon>
        <taxon>Chordata</taxon>
        <taxon>Craniata</taxon>
        <taxon>Vertebrata</taxon>
        <taxon>Euteleostomi</taxon>
        <taxon>Actinopterygii</taxon>
        <taxon>Neopterygii</taxon>
        <taxon>Teleostei</taxon>
        <taxon>Neoteleostei</taxon>
        <taxon>Acanthomorphata</taxon>
        <taxon>Holocentriformes</taxon>
        <taxon>Holocentridae</taxon>
        <taxon>Myripristis</taxon>
    </lineage>
</organism>
<accession>A0A667YTX4</accession>
<sequence>MCCFFSTTAVFLPEGPKYHLLAHTTLRIDHVQDSFKTHDLSLAAAEDSPFWLPLYGNMCCRLVAQPLCMVQQIITGKLMVKDLNCWDNAYGVLRGTSLFCYHSQDDFESDKQPLLTIPINKVSSDTLICLSEREPLQAQSIHISTQCLGEDATYTLTTHTPDDTQRWMEAFWQHFYDMSQWKHCCDDLMKIEMPCRRKSITVKQGSLYHEIGNEREAT</sequence>
<evidence type="ECO:0000259" key="1">
    <source>
        <dbReference type="PROSITE" id="PS50003"/>
    </source>
</evidence>
<keyword evidence="3" id="KW-1185">Reference proteome</keyword>
<dbReference type="GeneTree" id="ENSGT00940000158491"/>
<dbReference type="SUPFAM" id="SSF50729">
    <property type="entry name" value="PH domain-like"/>
    <property type="match status" value="1"/>
</dbReference>
<dbReference type="SMART" id="SM00233">
    <property type="entry name" value="PH"/>
    <property type="match status" value="1"/>
</dbReference>
<proteinExistence type="predicted"/>
<gene>
    <name evidence="2" type="primary">RTKN</name>
</gene>
<evidence type="ECO:0000313" key="2">
    <source>
        <dbReference type="Ensembl" id="ENSMMDP00005034040.1"/>
    </source>
</evidence>
<reference evidence="2" key="1">
    <citation type="submission" date="2019-06" db="EMBL/GenBank/DDBJ databases">
        <authorList>
            <consortium name="Wellcome Sanger Institute Data Sharing"/>
        </authorList>
    </citation>
    <scope>NUCLEOTIDE SEQUENCE [LARGE SCALE GENOMIC DNA]</scope>
</reference>
<dbReference type="PANTHER" id="PTHR21538">
    <property type="entry name" value="ANILLIN/RHOTEKIN RTKN"/>
    <property type="match status" value="1"/>
</dbReference>